<dbReference type="PANTHER" id="PTHR22602">
    <property type="entry name" value="TRANSFERASE CAF17, MITOCHONDRIAL-RELATED"/>
    <property type="match status" value="1"/>
</dbReference>
<dbReference type="PANTHER" id="PTHR22602:SF0">
    <property type="entry name" value="TRANSFERASE CAF17, MITOCHONDRIAL-RELATED"/>
    <property type="match status" value="1"/>
</dbReference>
<dbReference type="AlphaFoldDB" id="A0AAP0EE81"/>
<dbReference type="EMBL" id="JBBNAF010000013">
    <property type="protein sequence ID" value="KAK9087249.1"/>
    <property type="molecule type" value="Genomic_DNA"/>
</dbReference>
<name>A0AAP0EE81_9MAGN</name>
<evidence type="ECO:0000313" key="3">
    <source>
        <dbReference type="EMBL" id="KAK9087249.1"/>
    </source>
</evidence>
<dbReference type="InterPro" id="IPR045179">
    <property type="entry name" value="YgfZ/GcvT"/>
</dbReference>
<dbReference type="SUPFAM" id="SSF56112">
    <property type="entry name" value="Protein kinase-like (PK-like)"/>
    <property type="match status" value="1"/>
</dbReference>
<dbReference type="InterPro" id="IPR011009">
    <property type="entry name" value="Kinase-like_dom_sf"/>
</dbReference>
<feature type="transmembrane region" description="Helical" evidence="2">
    <location>
        <begin position="70"/>
        <end position="90"/>
    </location>
</feature>
<accession>A0AAP0EE81</accession>
<evidence type="ECO:0000256" key="1">
    <source>
        <dbReference type="SAM" id="MobiDB-lite"/>
    </source>
</evidence>
<dbReference type="GO" id="GO:0016226">
    <property type="term" value="P:iron-sulfur cluster assembly"/>
    <property type="evidence" value="ECO:0007669"/>
    <property type="project" value="TreeGrafter"/>
</dbReference>
<organism evidence="3 4">
    <name type="scientific">Stephania yunnanensis</name>
    <dbReference type="NCBI Taxonomy" id="152371"/>
    <lineage>
        <taxon>Eukaryota</taxon>
        <taxon>Viridiplantae</taxon>
        <taxon>Streptophyta</taxon>
        <taxon>Embryophyta</taxon>
        <taxon>Tracheophyta</taxon>
        <taxon>Spermatophyta</taxon>
        <taxon>Magnoliopsida</taxon>
        <taxon>Ranunculales</taxon>
        <taxon>Menispermaceae</taxon>
        <taxon>Menispermoideae</taxon>
        <taxon>Cissampelideae</taxon>
        <taxon>Stephania</taxon>
    </lineage>
</organism>
<protein>
    <submittedName>
        <fullName evidence="3">Uncharacterized protein</fullName>
    </submittedName>
</protein>
<feature type="region of interest" description="Disordered" evidence="1">
    <location>
        <begin position="325"/>
        <end position="365"/>
    </location>
</feature>
<proteinExistence type="predicted"/>
<dbReference type="GO" id="GO:0005759">
    <property type="term" value="C:mitochondrial matrix"/>
    <property type="evidence" value="ECO:0007669"/>
    <property type="project" value="TreeGrafter"/>
</dbReference>
<gene>
    <name evidence="3" type="ORF">Syun_029643</name>
</gene>
<dbReference type="Gene3D" id="3.30.200.20">
    <property type="entry name" value="Phosphorylase Kinase, domain 1"/>
    <property type="match status" value="1"/>
</dbReference>
<evidence type="ECO:0000313" key="4">
    <source>
        <dbReference type="Proteomes" id="UP001420932"/>
    </source>
</evidence>
<keyword evidence="2" id="KW-0472">Membrane</keyword>
<reference evidence="3 4" key="1">
    <citation type="submission" date="2024-01" db="EMBL/GenBank/DDBJ databases">
        <title>Genome assemblies of Stephania.</title>
        <authorList>
            <person name="Yang L."/>
        </authorList>
    </citation>
    <scope>NUCLEOTIDE SEQUENCE [LARGE SCALE GENOMIC DNA]</scope>
    <source>
        <strain evidence="3">YNDBR</strain>
        <tissue evidence="3">Leaf</tissue>
    </source>
</reference>
<dbReference type="InterPro" id="IPR017703">
    <property type="entry name" value="YgfZ/GCV_T_CS"/>
</dbReference>
<dbReference type="SUPFAM" id="SSF103025">
    <property type="entry name" value="Folate-binding domain"/>
    <property type="match status" value="1"/>
</dbReference>
<keyword evidence="2" id="KW-1133">Transmembrane helix</keyword>
<sequence>MGGIWDADLTLFSLANVSAATHNFSSANELRQGNFGPVYKNYVDGYLSTVLYFISLGAAWRVADIFKGSIIVIFGLGTIGLLVNVNVYWLHLPPQPTKIFIVLEFVTGGELFDKIGVYHLDLKIPLQLLFVYLMNNNSVTPRSPKSTSEDWLGRLKCKKYTDNSSSLETFLKLLSSLIRPLEDLKAMDFAMQRNKTTDTSSTTTGGDGTRTIAGDETDDRFVNITFILNVAQNLDASYLNEFLKEVAPLVEADEEIDELNYLLWRVEKGVVEGSTEIPKGCYVGQELIARTHHHGVIRKRLFALPFSDNNGKAVRQQCEAAVDVRAVEGDDDDDGFGSGGETGSERREETAVTSAVSGERSGGSD</sequence>
<dbReference type="NCBIfam" id="TIGR03317">
    <property type="entry name" value="ygfZ_signature"/>
    <property type="match status" value="1"/>
</dbReference>
<dbReference type="Gene3D" id="2.40.30.160">
    <property type="match status" value="1"/>
</dbReference>
<keyword evidence="2" id="KW-0812">Transmembrane</keyword>
<keyword evidence="4" id="KW-1185">Reference proteome</keyword>
<comment type="caution">
    <text evidence="3">The sequence shown here is derived from an EMBL/GenBank/DDBJ whole genome shotgun (WGS) entry which is preliminary data.</text>
</comment>
<feature type="transmembrane region" description="Helical" evidence="2">
    <location>
        <begin position="45"/>
        <end position="63"/>
    </location>
</feature>
<evidence type="ECO:0000256" key="2">
    <source>
        <dbReference type="SAM" id="Phobius"/>
    </source>
</evidence>
<dbReference type="Proteomes" id="UP001420932">
    <property type="component" value="Unassembled WGS sequence"/>
</dbReference>